<evidence type="ECO:0000313" key="2">
    <source>
        <dbReference type="Proteomes" id="UP000030687"/>
    </source>
</evidence>
<keyword evidence="2" id="KW-1185">Reference proteome</keyword>
<dbReference type="Gramene" id="ESR46074">
    <property type="protein sequence ID" value="ESR46074"/>
    <property type="gene ID" value="CICLE_v10004060mg"/>
</dbReference>
<dbReference type="EMBL" id="KI536799">
    <property type="protein sequence ID" value="ESR46074.1"/>
    <property type="molecule type" value="Genomic_DNA"/>
</dbReference>
<gene>
    <name evidence="1" type="ORF">CICLE_v10004060mg</name>
</gene>
<name>V4V2J6_CITCL</name>
<accession>V4V2J6</accession>
<dbReference type="InParanoid" id="V4V2J6"/>
<evidence type="ECO:0000313" key="1">
    <source>
        <dbReference type="EMBL" id="ESR46074.1"/>
    </source>
</evidence>
<reference evidence="1 2" key="1">
    <citation type="submission" date="2013-10" db="EMBL/GenBank/DDBJ databases">
        <authorList>
            <consortium name="International Citrus Genome Consortium"/>
            <person name="Jenkins J."/>
            <person name="Schmutz J."/>
            <person name="Prochnik S."/>
            <person name="Rokhsar D."/>
            <person name="Gmitter F."/>
            <person name="Ollitrault P."/>
            <person name="Machado M."/>
            <person name="Talon M."/>
            <person name="Wincker P."/>
            <person name="Jaillon O."/>
            <person name="Morgante M."/>
        </authorList>
    </citation>
    <scope>NUCLEOTIDE SEQUENCE</scope>
    <source>
        <strain evidence="2">cv. Clemenules</strain>
    </source>
</reference>
<proteinExistence type="predicted"/>
<dbReference type="AlphaFoldDB" id="V4V2J6"/>
<organism evidence="1 2">
    <name type="scientific">Citrus clementina</name>
    <name type="common">Clementine</name>
    <name type="synonym">Citrus deliciosa x Citrus sinensis</name>
    <dbReference type="NCBI Taxonomy" id="85681"/>
    <lineage>
        <taxon>Eukaryota</taxon>
        <taxon>Viridiplantae</taxon>
        <taxon>Streptophyta</taxon>
        <taxon>Embryophyta</taxon>
        <taxon>Tracheophyta</taxon>
        <taxon>Spermatophyta</taxon>
        <taxon>Magnoliopsida</taxon>
        <taxon>eudicotyledons</taxon>
        <taxon>Gunneridae</taxon>
        <taxon>Pentapetalae</taxon>
        <taxon>rosids</taxon>
        <taxon>malvids</taxon>
        <taxon>Sapindales</taxon>
        <taxon>Rutaceae</taxon>
        <taxon>Aurantioideae</taxon>
        <taxon>Citrus</taxon>
    </lineage>
</organism>
<protein>
    <submittedName>
        <fullName evidence="1">Uncharacterized protein</fullName>
    </submittedName>
</protein>
<dbReference type="KEGG" id="cic:CICLE_v10004060mg"/>
<dbReference type="Proteomes" id="UP000030687">
    <property type="component" value="Unassembled WGS sequence"/>
</dbReference>
<sequence>MAKCSGISPVNWLLDKSRIWRRFILPNEEGMLPSKAFIEMLKDIKRGKISPISTGMWPWKLLLETSNSLKCLCE</sequence>